<dbReference type="InterPro" id="IPR029063">
    <property type="entry name" value="SAM-dependent_MTases_sf"/>
</dbReference>
<dbReference type="Gene3D" id="3.40.50.150">
    <property type="entry name" value="Vaccinia Virus protein VP39"/>
    <property type="match status" value="1"/>
</dbReference>
<comment type="caution">
    <text evidence="1">The sequence shown here is derived from an EMBL/GenBank/DDBJ whole genome shotgun (WGS) entry which is preliminary data.</text>
</comment>
<proteinExistence type="predicted"/>
<evidence type="ECO:0000313" key="1">
    <source>
        <dbReference type="EMBL" id="MBB6544678.1"/>
    </source>
</evidence>
<dbReference type="EMBL" id="JACHHU010000034">
    <property type="protein sequence ID" value="MBB6544678.1"/>
    <property type="molecule type" value="Genomic_DNA"/>
</dbReference>
<evidence type="ECO:0000313" key="2">
    <source>
        <dbReference type="Proteomes" id="UP000537141"/>
    </source>
</evidence>
<dbReference type="Proteomes" id="UP000537141">
    <property type="component" value="Unassembled WGS sequence"/>
</dbReference>
<dbReference type="RefSeq" id="WP_184426021.1">
    <property type="nucleotide sequence ID" value="NZ_AP027362.1"/>
</dbReference>
<keyword evidence="2" id="KW-1185">Reference proteome</keyword>
<organism evidence="1 2">
    <name type="scientific">Thalassotalea piscium</name>
    <dbReference type="NCBI Taxonomy" id="1230533"/>
    <lineage>
        <taxon>Bacteria</taxon>
        <taxon>Pseudomonadati</taxon>
        <taxon>Pseudomonadota</taxon>
        <taxon>Gammaproteobacteria</taxon>
        <taxon>Alteromonadales</taxon>
        <taxon>Colwelliaceae</taxon>
        <taxon>Thalassotalea</taxon>
    </lineage>
</organism>
<sequence length="247" mass="28298">MKLQKHLAQGRIIYFKAGQQQLTITESNHYRWLSLNDVVQSIMLKRHPCQLVLPHQLAMVLPLQFFKPHNILEIGLGGGALIRFIKQLLPHCNFTSLELDKSVIDAFNCFFNPAQHYTTIINEGAECWLKTQPCVNVDWLIIDVFLTMNDSVISSGLVNMVLNKTQEQTLITLNLPNEQAHSVNALLKHLKQITGAQVLYFNVPHYKNIVVHILPVMNEALTDNPLSPLKPYQQSRWHSLWQHGIQL</sequence>
<reference evidence="1 2" key="1">
    <citation type="submission" date="2020-08" db="EMBL/GenBank/DDBJ databases">
        <title>Genomic Encyclopedia of Type Strains, Phase IV (KMG-IV): sequencing the most valuable type-strain genomes for metagenomic binning, comparative biology and taxonomic classification.</title>
        <authorList>
            <person name="Goeker M."/>
        </authorList>
    </citation>
    <scope>NUCLEOTIDE SEQUENCE [LARGE SCALE GENOMIC DNA]</scope>
    <source>
        <strain evidence="1 2">DSM 26287</strain>
    </source>
</reference>
<name>A0A7X0TUY0_9GAMM</name>
<accession>A0A7X0TUY0</accession>
<dbReference type="SUPFAM" id="SSF53335">
    <property type="entry name" value="S-adenosyl-L-methionine-dependent methyltransferases"/>
    <property type="match status" value="1"/>
</dbReference>
<protein>
    <submittedName>
        <fullName evidence="1">Spermidine synthase</fullName>
    </submittedName>
</protein>
<gene>
    <name evidence="1" type="ORF">HNQ55_003211</name>
</gene>
<dbReference type="AlphaFoldDB" id="A0A7X0TUY0"/>